<keyword evidence="1" id="KW-0472">Membrane</keyword>
<evidence type="ECO:0000256" key="1">
    <source>
        <dbReference type="SAM" id="Phobius"/>
    </source>
</evidence>
<protein>
    <submittedName>
        <fullName evidence="2">Uncharacterized protein</fullName>
    </submittedName>
</protein>
<reference evidence="2" key="1">
    <citation type="journal article" date="2021" name="Proc. Natl. Acad. Sci. U.S.A.">
        <title>A Catalog of Tens of Thousands of Viruses from Human Metagenomes Reveals Hidden Associations with Chronic Diseases.</title>
        <authorList>
            <person name="Tisza M.J."/>
            <person name="Buck C.B."/>
        </authorList>
    </citation>
    <scope>NUCLEOTIDE SEQUENCE</scope>
    <source>
        <strain evidence="2">CtHIt1</strain>
    </source>
</reference>
<accession>A0A8S5V0R6</accession>
<sequence length="49" mass="5960">MVPPHYRRQDNSLITFILTSIYVLHWPQAERLVNFFFFHSVFQKHLSVV</sequence>
<keyword evidence="1" id="KW-1133">Transmembrane helix</keyword>
<name>A0A8S5V0R6_9CAUD</name>
<organism evidence="2">
    <name type="scientific">Myoviridae sp. ctHIt1</name>
    <dbReference type="NCBI Taxonomy" id="2825076"/>
    <lineage>
        <taxon>Viruses</taxon>
        <taxon>Duplodnaviria</taxon>
        <taxon>Heunggongvirae</taxon>
        <taxon>Uroviricota</taxon>
        <taxon>Caudoviricetes</taxon>
    </lineage>
</organism>
<dbReference type="EMBL" id="BK016179">
    <property type="protein sequence ID" value="DAG00309.1"/>
    <property type="molecule type" value="Genomic_DNA"/>
</dbReference>
<evidence type="ECO:0000313" key="2">
    <source>
        <dbReference type="EMBL" id="DAG00309.1"/>
    </source>
</evidence>
<proteinExistence type="predicted"/>
<feature type="transmembrane region" description="Helical" evidence="1">
    <location>
        <begin position="12"/>
        <end position="29"/>
    </location>
</feature>
<keyword evidence="1" id="KW-0812">Transmembrane</keyword>